<protein>
    <submittedName>
        <fullName evidence="1">RCG56441</fullName>
    </submittedName>
</protein>
<proteinExistence type="predicted"/>
<reference evidence="2" key="1">
    <citation type="submission" date="2005-09" db="EMBL/GenBank/DDBJ databases">
        <authorList>
            <person name="Mural R.J."/>
            <person name="Li P.W."/>
            <person name="Adams M.D."/>
            <person name="Amanatides P.G."/>
            <person name="Baden-Tillson H."/>
            <person name="Barnstead M."/>
            <person name="Chin S.H."/>
            <person name="Dew I."/>
            <person name="Evans C.A."/>
            <person name="Ferriera S."/>
            <person name="Flanigan M."/>
            <person name="Fosler C."/>
            <person name="Glodek A."/>
            <person name="Gu Z."/>
            <person name="Holt R.A."/>
            <person name="Jennings D."/>
            <person name="Kraft C.L."/>
            <person name="Lu F."/>
            <person name="Nguyen T."/>
            <person name="Nusskern D.R."/>
            <person name="Pfannkoch C.M."/>
            <person name="Sitter C."/>
            <person name="Sutton G.G."/>
            <person name="Venter J.C."/>
            <person name="Wang Z."/>
            <person name="Woodage T."/>
            <person name="Zheng X.H."/>
            <person name="Zhong F."/>
        </authorList>
    </citation>
    <scope>NUCLEOTIDE SEQUENCE [LARGE SCALE GENOMIC DNA]</scope>
    <source>
        <strain>BN</strain>
        <strain evidence="2">Sprague-Dawley</strain>
    </source>
</reference>
<accession>A6IBI7</accession>
<feature type="non-terminal residue" evidence="1">
    <location>
        <position position="27"/>
    </location>
</feature>
<evidence type="ECO:0000313" key="2">
    <source>
        <dbReference type="Proteomes" id="UP000234681"/>
    </source>
</evidence>
<dbReference type="Proteomes" id="UP000234681">
    <property type="component" value="Chromosome 4"/>
</dbReference>
<sequence length="27" mass="3386">MRLRDCCHRHKVNKLPRTYWKCMPGKQ</sequence>
<organism evidence="1 2">
    <name type="scientific">Rattus norvegicus</name>
    <name type="common">Rat</name>
    <dbReference type="NCBI Taxonomy" id="10116"/>
    <lineage>
        <taxon>Eukaryota</taxon>
        <taxon>Metazoa</taxon>
        <taxon>Chordata</taxon>
        <taxon>Craniata</taxon>
        <taxon>Vertebrata</taxon>
        <taxon>Euteleostomi</taxon>
        <taxon>Mammalia</taxon>
        <taxon>Eutheria</taxon>
        <taxon>Euarchontoglires</taxon>
        <taxon>Glires</taxon>
        <taxon>Rodentia</taxon>
        <taxon>Myomorpha</taxon>
        <taxon>Muroidea</taxon>
        <taxon>Muridae</taxon>
        <taxon>Murinae</taxon>
        <taxon>Rattus</taxon>
    </lineage>
</organism>
<gene>
    <name evidence="1" type="ORF">rCG_56441</name>
</gene>
<evidence type="ECO:0000313" key="1">
    <source>
        <dbReference type="EMBL" id="EDL91455.1"/>
    </source>
</evidence>
<name>A6IBI7_RAT</name>
<dbReference type="AlphaFoldDB" id="A6IBI7"/>
<dbReference type="EMBL" id="CH473957">
    <property type="protein sequence ID" value="EDL91455.1"/>
    <property type="molecule type" value="Genomic_DNA"/>
</dbReference>